<dbReference type="GO" id="GO:0015627">
    <property type="term" value="C:type II protein secretion system complex"/>
    <property type="evidence" value="ECO:0007669"/>
    <property type="project" value="TreeGrafter"/>
</dbReference>
<dbReference type="GO" id="GO:0009306">
    <property type="term" value="P:protein secretion"/>
    <property type="evidence" value="ECO:0007669"/>
    <property type="project" value="TreeGrafter"/>
</dbReference>
<dbReference type="AlphaFoldDB" id="A0A537L0I2"/>
<accession>A0A537L0I2</accession>
<evidence type="ECO:0000259" key="4">
    <source>
        <dbReference type="Pfam" id="PF03958"/>
    </source>
</evidence>
<dbReference type="Pfam" id="PF03958">
    <property type="entry name" value="Secretin_N"/>
    <property type="match status" value="1"/>
</dbReference>
<dbReference type="InterPro" id="IPR005644">
    <property type="entry name" value="NolW-like"/>
</dbReference>
<proteinExistence type="predicted"/>
<evidence type="ECO:0000256" key="1">
    <source>
        <dbReference type="ARBA" id="ARBA00004370"/>
    </source>
</evidence>
<comment type="caution">
    <text evidence="5">The sequence shown here is derived from an EMBL/GenBank/DDBJ whole genome shotgun (WGS) entry which is preliminary data.</text>
</comment>
<dbReference type="Gene3D" id="2.60.40.3500">
    <property type="match status" value="1"/>
</dbReference>
<dbReference type="GO" id="GO:0016020">
    <property type="term" value="C:membrane"/>
    <property type="evidence" value="ECO:0007669"/>
    <property type="project" value="UniProtKB-SubCell"/>
</dbReference>
<name>A0A537L0I2_9BACT</name>
<dbReference type="Gene3D" id="3.30.1370.120">
    <property type="match status" value="1"/>
</dbReference>
<dbReference type="InterPro" id="IPR050810">
    <property type="entry name" value="Bact_Secretion_Sys_Channel"/>
</dbReference>
<sequence length="409" mass="43063">MVPRTSRLRLTLMLLLVALLAVPSVVTAPVQAGPMRVTQVTVKDFGTRLVVGIVATGQILFSITEIETPLPPRVAIDILNAIADDRVRVAKEVKKGNVLRVRVGQFQDNPAIARVVVDLVRPVRVDVQRSAPNILAVSVPLLPGTGAEATAAVSAPILTREGPMTPAVSAAPGTGLIRTAQQPLVPGAPAGPGLIKLLEFRGVALSDVLTALSKLCGFNLVTDSSVQGTITLRLLDVTCEEALRFVLEANGLAFRRLGKNLIVGSAEKLAPPPEVPETISYHLSYGDVNAIRAAVAAAVPGVRVAVDPRTNALLITGTSAQYEEVVKVLGSLDIKIPQVVIQVNVVEINTTAERNLGLFNSTTGIGTGAGFGNVVLDSANRRITFTLTDASLINFRLQALINEGKARIL</sequence>
<protein>
    <submittedName>
        <fullName evidence="5">AMIN domain-containing protein</fullName>
    </submittedName>
</protein>
<evidence type="ECO:0000313" key="5">
    <source>
        <dbReference type="EMBL" id="TMJ01505.1"/>
    </source>
</evidence>
<evidence type="ECO:0000256" key="3">
    <source>
        <dbReference type="ARBA" id="ARBA00023136"/>
    </source>
</evidence>
<organism evidence="5 6">
    <name type="scientific">Candidatus Segetimicrobium genomatis</name>
    <dbReference type="NCBI Taxonomy" id="2569760"/>
    <lineage>
        <taxon>Bacteria</taxon>
        <taxon>Bacillati</taxon>
        <taxon>Candidatus Sysuimicrobiota</taxon>
        <taxon>Candidatus Sysuimicrobiia</taxon>
        <taxon>Candidatus Sysuimicrobiales</taxon>
        <taxon>Candidatus Segetimicrobiaceae</taxon>
        <taxon>Candidatus Segetimicrobium</taxon>
    </lineage>
</organism>
<keyword evidence="3" id="KW-0472">Membrane</keyword>
<comment type="subcellular location">
    <subcellularLocation>
        <location evidence="1">Membrane</location>
    </subcellularLocation>
</comment>
<keyword evidence="2" id="KW-0732">Signal</keyword>
<evidence type="ECO:0000256" key="2">
    <source>
        <dbReference type="ARBA" id="ARBA00022729"/>
    </source>
</evidence>
<dbReference type="Gene3D" id="3.30.1370.130">
    <property type="match status" value="1"/>
</dbReference>
<dbReference type="InterPro" id="IPR038591">
    <property type="entry name" value="NolW-like_sf"/>
</dbReference>
<dbReference type="PANTHER" id="PTHR30332">
    <property type="entry name" value="PROBABLE GENERAL SECRETION PATHWAY PROTEIN D"/>
    <property type="match status" value="1"/>
</dbReference>
<gene>
    <name evidence="5" type="ORF">E6H01_07890</name>
</gene>
<feature type="domain" description="NolW-like" evidence="4">
    <location>
        <begin position="280"/>
        <end position="338"/>
    </location>
</feature>
<dbReference type="PANTHER" id="PTHR30332:SF24">
    <property type="entry name" value="SECRETIN GSPD-RELATED"/>
    <property type="match status" value="1"/>
</dbReference>
<feature type="non-terminal residue" evidence="5">
    <location>
        <position position="409"/>
    </location>
</feature>
<dbReference type="Proteomes" id="UP000319353">
    <property type="component" value="Unassembled WGS sequence"/>
</dbReference>
<evidence type="ECO:0000313" key="6">
    <source>
        <dbReference type="Proteomes" id="UP000319353"/>
    </source>
</evidence>
<dbReference type="EMBL" id="VBAL01000098">
    <property type="protein sequence ID" value="TMJ01505.1"/>
    <property type="molecule type" value="Genomic_DNA"/>
</dbReference>
<reference evidence="5 6" key="1">
    <citation type="journal article" date="2019" name="Nat. Microbiol.">
        <title>Mediterranean grassland soil C-N compound turnover is dependent on rainfall and depth, and is mediated by genomically divergent microorganisms.</title>
        <authorList>
            <person name="Diamond S."/>
            <person name="Andeer P.F."/>
            <person name="Li Z."/>
            <person name="Crits-Christoph A."/>
            <person name="Burstein D."/>
            <person name="Anantharaman K."/>
            <person name="Lane K.R."/>
            <person name="Thomas B.C."/>
            <person name="Pan C."/>
            <person name="Northen T.R."/>
            <person name="Banfield J.F."/>
        </authorList>
    </citation>
    <scope>NUCLEOTIDE SEQUENCE [LARGE SCALE GENOMIC DNA]</scope>
    <source>
        <strain evidence="5">NP_4</strain>
    </source>
</reference>